<dbReference type="InterPro" id="IPR027417">
    <property type="entry name" value="P-loop_NTPase"/>
</dbReference>
<keyword evidence="6 7" id="KW-0742">SOS response</keyword>
<dbReference type="PANTHER" id="PTHR32182:SF0">
    <property type="entry name" value="DNA REPLICATION AND REPAIR PROTEIN RECF"/>
    <property type="match status" value="1"/>
</dbReference>
<evidence type="ECO:0000256" key="7">
    <source>
        <dbReference type="RuleBase" id="RU000578"/>
    </source>
</evidence>
<gene>
    <name evidence="6" type="primary">recF</name>
    <name evidence="9" type="ORF">CXZ10_14100</name>
</gene>
<dbReference type="AlphaFoldDB" id="A0A1I4STI4"/>
<dbReference type="Proteomes" id="UP000233491">
    <property type="component" value="Unassembled WGS sequence"/>
</dbReference>
<dbReference type="InterPro" id="IPR003593">
    <property type="entry name" value="AAA+_ATPase"/>
</dbReference>
<dbReference type="Gene3D" id="3.40.50.300">
    <property type="entry name" value="P-loop containing nucleotide triphosphate hydrolases"/>
    <property type="match status" value="1"/>
</dbReference>
<dbReference type="NCBIfam" id="TIGR00611">
    <property type="entry name" value="recf"/>
    <property type="match status" value="1"/>
</dbReference>
<dbReference type="InterPro" id="IPR001238">
    <property type="entry name" value="DNA-binding_RecF"/>
</dbReference>
<evidence type="ECO:0000313" key="10">
    <source>
        <dbReference type="Proteomes" id="UP000233491"/>
    </source>
</evidence>
<evidence type="ECO:0000259" key="8">
    <source>
        <dbReference type="SMART" id="SM00382"/>
    </source>
</evidence>
<comment type="similarity">
    <text evidence="6 7">Belongs to the RecF family.</text>
</comment>
<evidence type="ECO:0000256" key="5">
    <source>
        <dbReference type="ARBA" id="ARBA00023125"/>
    </source>
</evidence>
<dbReference type="GO" id="GO:0009432">
    <property type="term" value="P:SOS response"/>
    <property type="evidence" value="ECO:0007669"/>
    <property type="project" value="UniProtKB-UniRule"/>
</dbReference>
<dbReference type="InterPro" id="IPR038729">
    <property type="entry name" value="Rad50/SbcC_AAA"/>
</dbReference>
<dbReference type="Pfam" id="PF13304">
    <property type="entry name" value="AAA_21"/>
    <property type="match status" value="1"/>
</dbReference>
<feature type="binding site" evidence="6">
    <location>
        <begin position="39"/>
        <end position="46"/>
    </location>
    <ligand>
        <name>ATP</name>
        <dbReference type="ChEBI" id="CHEBI:30616"/>
    </ligand>
</feature>
<dbReference type="InterPro" id="IPR003959">
    <property type="entry name" value="ATPase_AAA_core"/>
</dbReference>
<evidence type="ECO:0000313" key="9">
    <source>
        <dbReference type="EMBL" id="PKR88673.1"/>
    </source>
</evidence>
<keyword evidence="1 6" id="KW-0963">Cytoplasm</keyword>
<dbReference type="GO" id="GO:0016887">
    <property type="term" value="F:ATP hydrolysis activity"/>
    <property type="evidence" value="ECO:0007669"/>
    <property type="project" value="InterPro"/>
</dbReference>
<keyword evidence="6 7" id="KW-0227">DNA damage</keyword>
<keyword evidence="2 6" id="KW-0235">DNA replication</keyword>
<dbReference type="SMART" id="SM00382">
    <property type="entry name" value="AAA"/>
    <property type="match status" value="1"/>
</dbReference>
<evidence type="ECO:0000256" key="2">
    <source>
        <dbReference type="ARBA" id="ARBA00022705"/>
    </source>
</evidence>
<dbReference type="PROSITE" id="PS00618">
    <property type="entry name" value="RECF_2"/>
    <property type="match status" value="1"/>
</dbReference>
<comment type="caution">
    <text evidence="9">The sequence shown here is derived from an EMBL/GenBank/DDBJ whole genome shotgun (WGS) entry which is preliminary data.</text>
</comment>
<dbReference type="GO" id="GO:0000731">
    <property type="term" value="P:DNA synthesis involved in DNA repair"/>
    <property type="evidence" value="ECO:0007669"/>
    <property type="project" value="TreeGrafter"/>
</dbReference>
<accession>A0A1I4STI4</accession>
<dbReference type="PANTHER" id="PTHR32182">
    <property type="entry name" value="DNA REPLICATION AND REPAIR PROTEIN RECF"/>
    <property type="match status" value="1"/>
</dbReference>
<evidence type="ECO:0000256" key="6">
    <source>
        <dbReference type="HAMAP-Rule" id="MF_00365"/>
    </source>
</evidence>
<keyword evidence="5 6" id="KW-0238">DNA-binding</keyword>
<keyword evidence="10" id="KW-1185">Reference proteome</keyword>
<dbReference type="OrthoDB" id="9803889at2"/>
<dbReference type="GO" id="GO:0005737">
    <property type="term" value="C:cytoplasm"/>
    <property type="evidence" value="ECO:0007669"/>
    <property type="project" value="UniProtKB-SubCell"/>
</dbReference>
<feature type="domain" description="AAA+ ATPase" evidence="8">
    <location>
        <begin position="31"/>
        <end position="373"/>
    </location>
</feature>
<dbReference type="PROSITE" id="PS00617">
    <property type="entry name" value="RECF_1"/>
    <property type="match status" value="1"/>
</dbReference>
<name>A0A1I4STI4_9HYPH</name>
<dbReference type="Gene3D" id="1.20.1050.90">
    <property type="entry name" value="RecF/RecN/SMC, N-terminal domain"/>
    <property type="match status" value="1"/>
</dbReference>
<organism evidence="9 10">
    <name type="scientific">Pleomorphomonas diazotrophica</name>
    <dbReference type="NCBI Taxonomy" id="1166257"/>
    <lineage>
        <taxon>Bacteria</taxon>
        <taxon>Pseudomonadati</taxon>
        <taxon>Pseudomonadota</taxon>
        <taxon>Alphaproteobacteria</taxon>
        <taxon>Hyphomicrobiales</taxon>
        <taxon>Pleomorphomonadaceae</taxon>
        <taxon>Pleomorphomonas</taxon>
    </lineage>
</organism>
<dbReference type="GO" id="GO:0006260">
    <property type="term" value="P:DNA replication"/>
    <property type="evidence" value="ECO:0007669"/>
    <property type="project" value="UniProtKB-UniRule"/>
</dbReference>
<keyword evidence="6 7" id="KW-0234">DNA repair</keyword>
<dbReference type="RefSeq" id="WP_101290125.1">
    <property type="nucleotide sequence ID" value="NZ_FOUQ01000004.1"/>
</dbReference>
<keyword evidence="3 6" id="KW-0547">Nucleotide-binding</keyword>
<dbReference type="SUPFAM" id="SSF52540">
    <property type="entry name" value="P-loop containing nucleoside triphosphate hydrolases"/>
    <property type="match status" value="1"/>
</dbReference>
<sequence length="383" mass="40819">MTESRPEAKVRVSRLRLNDFRNHADLSLDFPGRSVVLVGQNGVGKTNILEALSLLAPGRGFRRATLAEMTRLGGSGGFSVLADVEGAYGVVRIGTGSVPDEPGRRVLVDGEPQKGSERLSDHLRLIWLIPAMDGLFVGSAGDRRRFLDRLVLAVDPAHGRRVAVYEQAVSSRNRLLEAREADAAWLDALESEIAATGVAVAAARRETVHCLARLIETRPDGDGAFPRAVVQLTGDVDTALDGAAAADVEDWLRADLRAGRSRDRAAGRTLVGPHRSDLSVRHAGKDMPASASSTGEQKALLTGLVLAQAALVTELTGSPPVLLLDEVAAHLDARRRRALVDLIAALGVQAFMTGTEAAPFEAFSGEAEIIVIPEAGEPDFREF</sequence>
<dbReference type="InterPro" id="IPR018078">
    <property type="entry name" value="DNA-binding_RecF_CS"/>
</dbReference>
<dbReference type="GO" id="GO:0006302">
    <property type="term" value="P:double-strand break repair"/>
    <property type="evidence" value="ECO:0007669"/>
    <property type="project" value="InterPro"/>
</dbReference>
<proteinExistence type="inferred from homology"/>
<protein>
    <recommendedName>
        <fullName evidence="6 7">DNA replication and repair protein RecF</fullName>
    </recommendedName>
</protein>
<evidence type="ECO:0000256" key="1">
    <source>
        <dbReference type="ARBA" id="ARBA00022490"/>
    </source>
</evidence>
<dbReference type="GO" id="GO:0003697">
    <property type="term" value="F:single-stranded DNA binding"/>
    <property type="evidence" value="ECO:0007669"/>
    <property type="project" value="UniProtKB-UniRule"/>
</dbReference>
<comment type="subcellular location">
    <subcellularLocation>
        <location evidence="6 7">Cytoplasm</location>
    </subcellularLocation>
</comment>
<dbReference type="EMBL" id="PJNW01000011">
    <property type="protein sequence ID" value="PKR88673.1"/>
    <property type="molecule type" value="Genomic_DNA"/>
</dbReference>
<keyword evidence="4 6" id="KW-0067">ATP-binding</keyword>
<dbReference type="GO" id="GO:0005524">
    <property type="term" value="F:ATP binding"/>
    <property type="evidence" value="ECO:0007669"/>
    <property type="project" value="UniProtKB-UniRule"/>
</dbReference>
<evidence type="ECO:0000256" key="4">
    <source>
        <dbReference type="ARBA" id="ARBA00022840"/>
    </source>
</evidence>
<evidence type="ECO:0000256" key="3">
    <source>
        <dbReference type="ARBA" id="ARBA00022741"/>
    </source>
</evidence>
<dbReference type="HAMAP" id="MF_00365">
    <property type="entry name" value="RecF"/>
    <property type="match status" value="1"/>
</dbReference>
<dbReference type="Pfam" id="PF13476">
    <property type="entry name" value="AAA_23"/>
    <property type="match status" value="1"/>
</dbReference>
<dbReference type="InterPro" id="IPR042174">
    <property type="entry name" value="RecF_2"/>
</dbReference>
<comment type="function">
    <text evidence="6 7">The RecF protein is involved in DNA metabolism; it is required for DNA replication and normal SOS inducibility. RecF binds preferentially to single-stranded, linear DNA. It also seems to bind ATP.</text>
</comment>
<reference evidence="9 10" key="1">
    <citation type="submission" date="2017-12" db="EMBL/GenBank/DDBJ databases">
        <title>Anaerobic carbon monoxide metabolism by Pleomorphomonas carboxyditropha sp. nov., a new mesophilic hydrogenogenic carboxidotroph.</title>
        <authorList>
            <person name="Esquivel-Elizondo S."/>
            <person name="Krajmalnik-Brown R."/>
        </authorList>
    </citation>
    <scope>NUCLEOTIDE SEQUENCE [LARGE SCALE GENOMIC DNA]</scope>
    <source>
        <strain evidence="9 10">R5-392</strain>
    </source>
</reference>